<keyword evidence="3 9" id="KW-0808">Transferase</keyword>
<dbReference type="RefSeq" id="WP_055188909.1">
    <property type="nucleotide sequence ID" value="NZ_QVEZ01000003.1"/>
</dbReference>
<keyword evidence="5" id="KW-0680">Restriction system</keyword>
<dbReference type="GO" id="GO:0003677">
    <property type="term" value="F:DNA binding"/>
    <property type="evidence" value="ECO:0007669"/>
    <property type="project" value="UniProtKB-KW"/>
</dbReference>
<dbReference type="SUPFAM" id="SSF53335">
    <property type="entry name" value="S-adenosyl-L-methionine-dependent methyltransferases"/>
    <property type="match status" value="1"/>
</dbReference>
<organism evidence="9 10">
    <name type="scientific">Faecalibacterium prausnitzii</name>
    <dbReference type="NCBI Taxonomy" id="853"/>
    <lineage>
        <taxon>Bacteria</taxon>
        <taxon>Bacillati</taxon>
        <taxon>Bacillota</taxon>
        <taxon>Clostridia</taxon>
        <taxon>Eubacteriales</taxon>
        <taxon>Oscillospiraceae</taxon>
        <taxon>Faecalibacterium</taxon>
    </lineage>
</organism>
<dbReference type="Gene3D" id="3.40.50.150">
    <property type="entry name" value="Vaccinia Virus protein VP39"/>
    <property type="match status" value="1"/>
</dbReference>
<dbReference type="PANTHER" id="PTHR33841:SF6">
    <property type="entry name" value="TYPE II METHYLTRANSFERASE M.HINDII"/>
    <property type="match status" value="1"/>
</dbReference>
<dbReference type="PROSITE" id="PS00092">
    <property type="entry name" value="N6_MTASE"/>
    <property type="match status" value="1"/>
</dbReference>
<proteinExistence type="predicted"/>
<evidence type="ECO:0000256" key="3">
    <source>
        <dbReference type="ARBA" id="ARBA00022679"/>
    </source>
</evidence>
<comment type="catalytic activity">
    <reaction evidence="7">
        <text>a 2'-deoxyadenosine in DNA + S-adenosyl-L-methionine = an N(6)-methyl-2'-deoxyadenosine in DNA + S-adenosyl-L-homocysteine + H(+)</text>
        <dbReference type="Rhea" id="RHEA:15197"/>
        <dbReference type="Rhea" id="RHEA-COMP:12418"/>
        <dbReference type="Rhea" id="RHEA-COMP:12419"/>
        <dbReference type="ChEBI" id="CHEBI:15378"/>
        <dbReference type="ChEBI" id="CHEBI:57856"/>
        <dbReference type="ChEBI" id="CHEBI:59789"/>
        <dbReference type="ChEBI" id="CHEBI:90615"/>
        <dbReference type="ChEBI" id="CHEBI:90616"/>
        <dbReference type="EC" id="2.1.1.72"/>
    </reaction>
</comment>
<dbReference type="CDD" id="cd02440">
    <property type="entry name" value="AdoMet_MTases"/>
    <property type="match status" value="1"/>
</dbReference>
<dbReference type="EMBL" id="QVEZ01000003">
    <property type="protein sequence ID" value="RGC06010.1"/>
    <property type="molecule type" value="Genomic_DNA"/>
</dbReference>
<evidence type="ECO:0000256" key="6">
    <source>
        <dbReference type="ARBA" id="ARBA00023125"/>
    </source>
</evidence>
<evidence type="ECO:0000256" key="5">
    <source>
        <dbReference type="ARBA" id="ARBA00022747"/>
    </source>
</evidence>
<dbReference type="Proteomes" id="UP000261079">
    <property type="component" value="Unassembled WGS sequence"/>
</dbReference>
<dbReference type="EC" id="2.1.1.72" evidence="1"/>
<accession>A0A173XLF7</accession>
<evidence type="ECO:0000256" key="1">
    <source>
        <dbReference type="ARBA" id="ARBA00011900"/>
    </source>
</evidence>
<dbReference type="InterPro" id="IPR002052">
    <property type="entry name" value="DNA_methylase_N6_adenine_CS"/>
</dbReference>
<name>A0A173XLF7_9FIRM</name>
<dbReference type="GO" id="GO:0032259">
    <property type="term" value="P:methylation"/>
    <property type="evidence" value="ECO:0007669"/>
    <property type="project" value="UniProtKB-KW"/>
</dbReference>
<evidence type="ECO:0000256" key="4">
    <source>
        <dbReference type="ARBA" id="ARBA00022691"/>
    </source>
</evidence>
<dbReference type="GO" id="GO:0009007">
    <property type="term" value="F:site-specific DNA-methyltransferase (adenine-specific) activity"/>
    <property type="evidence" value="ECO:0007669"/>
    <property type="project" value="UniProtKB-EC"/>
</dbReference>
<evidence type="ECO:0000259" key="8">
    <source>
        <dbReference type="Pfam" id="PF07669"/>
    </source>
</evidence>
<reference evidence="9 10" key="1">
    <citation type="submission" date="2018-08" db="EMBL/GenBank/DDBJ databases">
        <title>A genome reference for cultivated species of the human gut microbiota.</title>
        <authorList>
            <person name="Zou Y."/>
            <person name="Xue W."/>
            <person name="Luo G."/>
        </authorList>
    </citation>
    <scope>NUCLEOTIDE SEQUENCE [LARGE SCALE GENOMIC DNA]</scope>
    <source>
        <strain evidence="9 10">AM42-11AC</strain>
    </source>
</reference>
<dbReference type="OrthoDB" id="9815272at2"/>
<comment type="caution">
    <text evidence="9">The sequence shown here is derived from an EMBL/GenBank/DDBJ whole genome shotgun (WGS) entry which is preliminary data.</text>
</comment>
<dbReference type="InterPro" id="IPR029063">
    <property type="entry name" value="SAM-dependent_MTases_sf"/>
</dbReference>
<dbReference type="AlphaFoldDB" id="A0A173XLF7"/>
<dbReference type="InterPro" id="IPR011639">
    <property type="entry name" value="MethylTrfase_TaqI-like_dom"/>
</dbReference>
<dbReference type="PRINTS" id="PR00507">
    <property type="entry name" value="N12N6MTFRASE"/>
</dbReference>
<feature type="domain" description="Type II methyltransferase M.TaqI-like" evidence="8">
    <location>
        <begin position="90"/>
        <end position="205"/>
    </location>
</feature>
<keyword evidence="2 9" id="KW-0489">Methyltransferase</keyword>
<protein>
    <recommendedName>
        <fullName evidence="1">site-specific DNA-methyltransferase (adenine-specific)</fullName>
        <ecNumber evidence="1">2.1.1.72</ecNumber>
    </recommendedName>
</protein>
<keyword evidence="6" id="KW-0238">DNA-binding</keyword>
<evidence type="ECO:0000313" key="10">
    <source>
        <dbReference type="Proteomes" id="UP000261079"/>
    </source>
</evidence>
<evidence type="ECO:0000256" key="2">
    <source>
        <dbReference type="ARBA" id="ARBA00022603"/>
    </source>
</evidence>
<evidence type="ECO:0000313" key="9">
    <source>
        <dbReference type="EMBL" id="RGC06010.1"/>
    </source>
</evidence>
<keyword evidence="4" id="KW-0949">S-adenosyl-L-methionine</keyword>
<sequence>MNPIIANERNKKKCQKFTPLNKVDDMLDLAGYSRDLFGKKVLEYSFGSGNIIKQIVKRYVEDALTQNIDVNNISSGLSADIYGIELDPQLYDQCISDLNEIVRSYGISTVNWSFVCTDALQWTPDIKFDFIIGNPPYISYHDIDETNRKFIRQNFRTCKKGKFDYCYAFLEKGVDLLASGGKMVQLIPSNIYKNVFADDIRKKLLPGISTVWEYPNSQLFEDTLTSSSILVYESRDNIATINYRATSKANSVQVKKKLLGDKWVFLNTDINRKKTIRFGSRYHASIAVATQLNKAFIVKEEASIEPGCLRKGAAPRSLRRNVKEQIIFPYYYDEKDTLMRYEEDDFKSRFPNTYEHLLAFKDKLIVRDADKSAKWYEYGRSQALSHLHQEKLLLSTVVTNTVEVYYLAADDIPYSGIYITVSDGKSSLQDALTILQSKDFLEYILNQGLSVSGKSKRITCKDINDYQFEEI</sequence>
<evidence type="ECO:0000256" key="7">
    <source>
        <dbReference type="ARBA" id="ARBA00047942"/>
    </source>
</evidence>
<dbReference type="Pfam" id="PF07669">
    <property type="entry name" value="Eco57I"/>
    <property type="match status" value="1"/>
</dbReference>
<dbReference type="GO" id="GO:0009307">
    <property type="term" value="P:DNA restriction-modification system"/>
    <property type="evidence" value="ECO:0007669"/>
    <property type="project" value="UniProtKB-KW"/>
</dbReference>
<gene>
    <name evidence="9" type="ORF">DW905_06120</name>
</gene>
<dbReference type="InterPro" id="IPR050953">
    <property type="entry name" value="N4_N6_ade-DNA_methylase"/>
</dbReference>
<dbReference type="PANTHER" id="PTHR33841">
    <property type="entry name" value="DNA METHYLTRANSFERASE YEEA-RELATED"/>
    <property type="match status" value="1"/>
</dbReference>